<keyword evidence="3" id="KW-0472">Membrane</keyword>
<evidence type="ECO:0000313" key="6">
    <source>
        <dbReference type="Proteomes" id="UP000295444"/>
    </source>
</evidence>
<comment type="similarity">
    <text evidence="2">Belongs to the LppX/LprAFG lipoprotein family.</text>
</comment>
<keyword evidence="6" id="KW-1185">Reference proteome</keyword>
<organism evidence="5 6">
    <name type="scientific">Labedaea rhizosphaerae</name>
    <dbReference type="NCBI Taxonomy" id="598644"/>
    <lineage>
        <taxon>Bacteria</taxon>
        <taxon>Bacillati</taxon>
        <taxon>Actinomycetota</taxon>
        <taxon>Actinomycetes</taxon>
        <taxon>Pseudonocardiales</taxon>
        <taxon>Pseudonocardiaceae</taxon>
        <taxon>Labedaea</taxon>
    </lineage>
</organism>
<evidence type="ECO:0000256" key="3">
    <source>
        <dbReference type="ARBA" id="ARBA00022475"/>
    </source>
</evidence>
<dbReference type="CDD" id="cd16334">
    <property type="entry name" value="LppX-like"/>
    <property type="match status" value="1"/>
</dbReference>
<comment type="caution">
    <text evidence="5">The sequence shown here is derived from an EMBL/GenBank/DDBJ whole genome shotgun (WGS) entry which is preliminary data.</text>
</comment>
<keyword evidence="4" id="KW-0732">Signal</keyword>
<reference evidence="5 6" key="1">
    <citation type="submission" date="2019-03" db="EMBL/GenBank/DDBJ databases">
        <title>Genomic Encyclopedia of Type Strains, Phase IV (KMG-IV): sequencing the most valuable type-strain genomes for metagenomic binning, comparative biology and taxonomic classification.</title>
        <authorList>
            <person name="Goeker M."/>
        </authorList>
    </citation>
    <scope>NUCLEOTIDE SEQUENCE [LARGE SCALE GENOMIC DNA]</scope>
    <source>
        <strain evidence="5 6">DSM 45361</strain>
    </source>
</reference>
<dbReference type="InterPro" id="IPR029046">
    <property type="entry name" value="LolA/LolB/LppX"/>
</dbReference>
<keyword evidence="3" id="KW-1003">Cell membrane</keyword>
<protein>
    <submittedName>
        <fullName evidence="5">Lipoprotein LprG</fullName>
    </submittedName>
</protein>
<dbReference type="GO" id="GO:0030313">
    <property type="term" value="C:cell envelope"/>
    <property type="evidence" value="ECO:0007669"/>
    <property type="project" value="UniProtKB-SubCell"/>
</dbReference>
<keyword evidence="5" id="KW-0449">Lipoprotein</keyword>
<sequence>MPGMSLRRGLAVVLALFALAGCTSSPDTSGPLPDGAALLKQSSEASKAITSAHFQLVINGTIPGIPIQGAQGDLTKEGTAQGSAKLQEFGQLLEVQFVLVGGEFYVKGVTGGFQKMNGITNIYDPSAILDPNRGIAKVLTSITQPKTEAREEINGTQTFRVAGKAPKDAVSAIVPVQQDVDVKVWVREDNKQPVRAWIQLPADKPGAGAPTVEITLSDINKPVTITKPA</sequence>
<dbReference type="EMBL" id="SNXZ01000001">
    <property type="protein sequence ID" value="TDQ04068.1"/>
    <property type="molecule type" value="Genomic_DNA"/>
</dbReference>
<evidence type="ECO:0000256" key="4">
    <source>
        <dbReference type="SAM" id="SignalP"/>
    </source>
</evidence>
<evidence type="ECO:0000313" key="5">
    <source>
        <dbReference type="EMBL" id="TDQ04068.1"/>
    </source>
</evidence>
<feature type="chain" id="PRO_5038655974" evidence="4">
    <location>
        <begin position="21"/>
        <end position="229"/>
    </location>
</feature>
<gene>
    <name evidence="5" type="ORF">EV186_1018</name>
</gene>
<evidence type="ECO:0000256" key="2">
    <source>
        <dbReference type="ARBA" id="ARBA00009194"/>
    </source>
</evidence>
<dbReference type="InterPro" id="IPR009830">
    <property type="entry name" value="LppX/LprAFG"/>
</dbReference>
<dbReference type="Gene3D" id="2.50.20.20">
    <property type="match status" value="1"/>
</dbReference>
<dbReference type="SUPFAM" id="SSF89392">
    <property type="entry name" value="Prokaryotic lipoproteins and lipoprotein localization factors"/>
    <property type="match status" value="1"/>
</dbReference>
<feature type="signal peptide" evidence="4">
    <location>
        <begin position="1"/>
        <end position="20"/>
    </location>
</feature>
<comment type="subcellular location">
    <subcellularLocation>
        <location evidence="1">Cell envelope</location>
    </subcellularLocation>
</comment>
<dbReference type="PROSITE" id="PS51257">
    <property type="entry name" value="PROKAR_LIPOPROTEIN"/>
    <property type="match status" value="1"/>
</dbReference>
<dbReference type="AlphaFoldDB" id="A0A4R6SJ54"/>
<accession>A0A4R6SJ54</accession>
<proteinExistence type="inferred from homology"/>
<evidence type="ECO:0000256" key="1">
    <source>
        <dbReference type="ARBA" id="ARBA00004196"/>
    </source>
</evidence>
<name>A0A4R6SJ54_LABRH</name>
<dbReference type="Proteomes" id="UP000295444">
    <property type="component" value="Unassembled WGS sequence"/>
</dbReference>
<dbReference type="Pfam" id="PF07161">
    <property type="entry name" value="LppX_LprAFG"/>
    <property type="match status" value="1"/>
</dbReference>